<evidence type="ECO:0000256" key="2">
    <source>
        <dbReference type="ARBA" id="ARBA00018577"/>
    </source>
</evidence>
<dbReference type="PANTHER" id="PTHR13299">
    <property type="entry name" value="PEROXISOMAL MEMBRANE PROTEIN PEX16"/>
    <property type="match status" value="1"/>
</dbReference>
<dbReference type="PANTHER" id="PTHR13299:SF0">
    <property type="entry name" value="PEROXISOMAL MEMBRANE PROTEIN PEX16"/>
    <property type="match status" value="1"/>
</dbReference>
<name>A0A8S1E588_9INSE</name>
<dbReference type="InterPro" id="IPR013919">
    <property type="entry name" value="Pex16"/>
</dbReference>
<dbReference type="EMBL" id="CADEPI010000694">
    <property type="protein sequence ID" value="CAB3388118.1"/>
    <property type="molecule type" value="Genomic_DNA"/>
</dbReference>
<protein>
    <recommendedName>
        <fullName evidence="2 3">Peroxisomal membrane protein PEX16</fullName>
    </recommendedName>
</protein>
<evidence type="ECO:0000313" key="5">
    <source>
        <dbReference type="Proteomes" id="UP000494165"/>
    </source>
</evidence>
<comment type="subcellular location">
    <subcellularLocation>
        <location evidence="3">Peroxisome membrane</location>
    </subcellularLocation>
</comment>
<dbReference type="AlphaFoldDB" id="A0A8S1E588"/>
<dbReference type="GO" id="GO:0005778">
    <property type="term" value="C:peroxisomal membrane"/>
    <property type="evidence" value="ECO:0007669"/>
    <property type="project" value="UniProtKB-SubCell"/>
</dbReference>
<evidence type="ECO:0000256" key="3">
    <source>
        <dbReference type="RuleBase" id="RU365003"/>
    </source>
</evidence>
<keyword evidence="5" id="KW-1185">Reference proteome</keyword>
<accession>A0A8S1E588</accession>
<sequence>MNPSSTSIAELFAAYKTWISSNPQLTSDLETTVKWVSYFLAGRVQNSSVLSELVYLLSNLLVLFNDRIIRSARLTTVEQGKRIKTFITVLEYSEVFLEIAARKLWGNRGRWAIVVIVQFFKCVSRLVVLLKYKEKITKCPPIAPLQRSKIANGAQVETPAAERYSHSFTLSSGRVIRTISAAPPLHCRTWTAAQPPALSEAEEETLAIQHTSAEVIYITKPMIHLASCLVFGETSWKPWMFSLLMDITSLQMYRKSEVHVTKKQRLELSRRALCLLFYILRSPFYEKYSKTRLHILLELLSNKIPLAHHICRPLQRYIPEWQAIYFYMWSS</sequence>
<proteinExistence type="inferred from homology"/>
<keyword evidence="3" id="KW-0962">Peroxisome biogenesis</keyword>
<dbReference type="Pfam" id="PF08610">
    <property type="entry name" value="Pex16"/>
    <property type="match status" value="1"/>
</dbReference>
<gene>
    <name evidence="4" type="ORF">CLODIP_2_CD12551</name>
</gene>
<comment type="caution">
    <text evidence="4">The sequence shown here is derived from an EMBL/GenBank/DDBJ whole genome shotgun (WGS) entry which is preliminary data.</text>
</comment>
<evidence type="ECO:0000313" key="4">
    <source>
        <dbReference type="EMBL" id="CAB3388118.1"/>
    </source>
</evidence>
<dbReference type="Proteomes" id="UP000494165">
    <property type="component" value="Unassembled WGS sequence"/>
</dbReference>
<dbReference type="OrthoDB" id="2021143at2759"/>
<organism evidence="4 5">
    <name type="scientific">Cloeon dipterum</name>
    <dbReference type="NCBI Taxonomy" id="197152"/>
    <lineage>
        <taxon>Eukaryota</taxon>
        <taxon>Metazoa</taxon>
        <taxon>Ecdysozoa</taxon>
        <taxon>Arthropoda</taxon>
        <taxon>Hexapoda</taxon>
        <taxon>Insecta</taxon>
        <taxon>Pterygota</taxon>
        <taxon>Palaeoptera</taxon>
        <taxon>Ephemeroptera</taxon>
        <taxon>Pisciforma</taxon>
        <taxon>Baetidae</taxon>
        <taxon>Cloeon</taxon>
    </lineage>
</organism>
<comment type="similarity">
    <text evidence="1 3">Belongs to the peroxin-16 family.</text>
</comment>
<keyword evidence="3" id="KW-0576">Peroxisome</keyword>
<evidence type="ECO:0000256" key="1">
    <source>
        <dbReference type="ARBA" id="ARBA00009505"/>
    </source>
</evidence>
<reference evidence="4 5" key="1">
    <citation type="submission" date="2020-04" db="EMBL/GenBank/DDBJ databases">
        <authorList>
            <person name="Alioto T."/>
            <person name="Alioto T."/>
            <person name="Gomez Garrido J."/>
        </authorList>
    </citation>
    <scope>NUCLEOTIDE SEQUENCE [LARGE SCALE GENOMIC DNA]</scope>
</reference>
<dbReference type="GO" id="GO:0007031">
    <property type="term" value="P:peroxisome organization"/>
    <property type="evidence" value="ECO:0007669"/>
    <property type="project" value="UniProtKB-KW"/>
</dbReference>